<dbReference type="InterPro" id="IPR015421">
    <property type="entry name" value="PyrdxlP-dep_Trfase_major"/>
</dbReference>
<dbReference type="GO" id="GO:0008483">
    <property type="term" value="F:transaminase activity"/>
    <property type="evidence" value="ECO:0007669"/>
    <property type="project" value="UniProtKB-KW"/>
</dbReference>
<keyword evidence="4" id="KW-0808">Transferase</keyword>
<dbReference type="InterPro" id="IPR015422">
    <property type="entry name" value="PyrdxlP-dep_Trfase_small"/>
</dbReference>
<evidence type="ECO:0000313" key="4">
    <source>
        <dbReference type="EMBL" id="QPC47034.1"/>
    </source>
</evidence>
<dbReference type="SUPFAM" id="SSF53383">
    <property type="entry name" value="PLP-dependent transferases"/>
    <property type="match status" value="1"/>
</dbReference>
<organism evidence="4 5">
    <name type="scientific">Mangrovibacillus cuniculi</name>
    <dbReference type="NCBI Taxonomy" id="2593652"/>
    <lineage>
        <taxon>Bacteria</taxon>
        <taxon>Bacillati</taxon>
        <taxon>Bacillota</taxon>
        <taxon>Bacilli</taxon>
        <taxon>Bacillales</taxon>
        <taxon>Bacillaceae</taxon>
        <taxon>Mangrovibacillus</taxon>
    </lineage>
</organism>
<evidence type="ECO:0000256" key="2">
    <source>
        <dbReference type="ARBA" id="ARBA00022898"/>
    </source>
</evidence>
<dbReference type="Gene3D" id="1.10.260.50">
    <property type="match status" value="1"/>
</dbReference>
<accession>A0A7S8CBQ0</accession>
<evidence type="ECO:0000256" key="1">
    <source>
        <dbReference type="ARBA" id="ARBA00001933"/>
    </source>
</evidence>
<feature type="domain" description="Aminotransferase class V" evidence="3">
    <location>
        <begin position="2"/>
        <end position="358"/>
    </location>
</feature>
<dbReference type="Proteomes" id="UP000593626">
    <property type="component" value="Chromosome"/>
</dbReference>
<evidence type="ECO:0000313" key="5">
    <source>
        <dbReference type="Proteomes" id="UP000593626"/>
    </source>
</evidence>
<dbReference type="NCBIfam" id="NF002806">
    <property type="entry name" value="PRK02948.1"/>
    <property type="match status" value="1"/>
</dbReference>
<name>A0A7S8CBQ0_9BACI</name>
<dbReference type="PANTHER" id="PTHR11601">
    <property type="entry name" value="CYSTEINE DESULFURYLASE FAMILY MEMBER"/>
    <property type="match status" value="1"/>
</dbReference>
<dbReference type="EMBL" id="CP049742">
    <property type="protein sequence ID" value="QPC47034.1"/>
    <property type="molecule type" value="Genomic_DNA"/>
</dbReference>
<evidence type="ECO:0000259" key="3">
    <source>
        <dbReference type="Pfam" id="PF00266"/>
    </source>
</evidence>
<dbReference type="PANTHER" id="PTHR11601:SF36">
    <property type="entry name" value="CYSTEINE DESULFURASE NIFS-RELATED"/>
    <property type="match status" value="1"/>
</dbReference>
<keyword evidence="5" id="KW-1185">Reference proteome</keyword>
<comment type="cofactor">
    <cofactor evidence="1">
        <name>pyridoxal 5'-phosphate</name>
        <dbReference type="ChEBI" id="CHEBI:597326"/>
    </cofactor>
</comment>
<dbReference type="Gene3D" id="3.40.640.10">
    <property type="entry name" value="Type I PLP-dependent aspartate aminotransferase-like (Major domain)"/>
    <property type="match status" value="1"/>
</dbReference>
<proteinExistence type="predicted"/>
<dbReference type="Gene3D" id="3.90.1150.10">
    <property type="entry name" value="Aspartate Aminotransferase, domain 1"/>
    <property type="match status" value="1"/>
</dbReference>
<dbReference type="InterPro" id="IPR000192">
    <property type="entry name" value="Aminotrans_V_dom"/>
</dbReference>
<reference evidence="4 5" key="1">
    <citation type="submission" date="2019-07" db="EMBL/GenBank/DDBJ databases">
        <title>Genome sequence of 2 isolates from Red Sea Mangroves.</title>
        <authorList>
            <person name="Sefrji F."/>
            <person name="Michoud G."/>
            <person name="Merlino G."/>
            <person name="Daffonchio D."/>
        </authorList>
    </citation>
    <scope>NUCLEOTIDE SEQUENCE [LARGE SCALE GENOMIC DNA]</scope>
    <source>
        <strain evidence="4 5">R1DC41</strain>
    </source>
</reference>
<dbReference type="RefSeq" id="WP_239671704.1">
    <property type="nucleotide sequence ID" value="NZ_CP049742.1"/>
</dbReference>
<dbReference type="AlphaFoldDB" id="A0A7S8CBQ0"/>
<protein>
    <submittedName>
        <fullName evidence="4">Aminotransferase class V-fold PLP-dependent enzyme</fullName>
    </submittedName>
</protein>
<keyword evidence="2" id="KW-0663">Pyridoxal phosphate</keyword>
<dbReference type="PIRSF" id="PIRSF005572">
    <property type="entry name" value="NifS"/>
    <property type="match status" value="1"/>
</dbReference>
<sequence>MIYLDTAATTKMDSKAVEAYVFTAQNFFGNASSLHNIGGDAHHVLEQSRQAVADFLQVDERCVIFTSGGTESNRLALEFLCSLLPSDKSIYINETEHPSIFKSIPNSYMDQVNVISLFNEDSLPTKKVCEETKQCGLLVVQHVNSEIGLIHNVKEIIRMSAEDEILVHCDSVQSFGKLSLANVLPYVSTISISAHKIGGPKGVGALILNPTLLSKLQLSPKEQELGLRLGTENVPGIVSFAQSILSFKEKQIPDLVLWQMRKEFLSILKNRIPSLIILEGHESEQLPTIIGCIIPGLEGQWVMLEANRKGVALSTGSACQAGMQTISPMIKNYTKSTEEALGYFRISFDSSTTLQELKQAALVLVEIYEDWHSKERIWHNEKVTR</sequence>
<dbReference type="InterPro" id="IPR015424">
    <property type="entry name" value="PyrdxlP-dep_Trfase"/>
</dbReference>
<dbReference type="Pfam" id="PF00266">
    <property type="entry name" value="Aminotran_5"/>
    <property type="match status" value="1"/>
</dbReference>
<dbReference type="KEGG" id="mcui:G8O30_08685"/>
<gene>
    <name evidence="4" type="ORF">G8O30_08685</name>
</gene>
<keyword evidence="4" id="KW-0032">Aminotransferase</keyword>
<dbReference type="InterPro" id="IPR016454">
    <property type="entry name" value="Cysteine_dSase"/>
</dbReference>